<evidence type="ECO:0000313" key="2">
    <source>
        <dbReference type="EMBL" id="KAI1513380.1"/>
    </source>
</evidence>
<reference evidence="4" key="4">
    <citation type="journal article" date="2022" name="Microb. Genom.">
        <title>A global pangenome for the wheat fungal pathogen Pyrenophora tritici-repentis and prediction of effector protein structural homology.</title>
        <authorList>
            <person name="Moolhuijzen P.M."/>
            <person name="See P.T."/>
            <person name="Shi G."/>
            <person name="Powell H.R."/>
            <person name="Cockram J."/>
            <person name="Jorgensen L.N."/>
            <person name="Benslimane H."/>
            <person name="Strelkov S.E."/>
            <person name="Turner J."/>
            <person name="Liu Z."/>
            <person name="Moffat C.S."/>
        </authorList>
    </citation>
    <scope>NUCLEOTIDE SEQUENCE [LARGE SCALE GENOMIC DNA]</scope>
</reference>
<dbReference type="Proteomes" id="UP000245464">
    <property type="component" value="Chromosome 1"/>
</dbReference>
<evidence type="ECO:0000313" key="3">
    <source>
        <dbReference type="Proteomes" id="UP000245464"/>
    </source>
</evidence>
<dbReference type="Proteomes" id="UP000249757">
    <property type="component" value="Unassembled WGS sequence"/>
</dbReference>
<dbReference type="EMBL" id="NQIK02000001">
    <property type="protein sequence ID" value="KAF7577433.1"/>
    <property type="molecule type" value="Genomic_DNA"/>
</dbReference>
<sequence length="199" mass="22425">MSQAPVFSQTILGSSTIISADANTLLLLLSFLSPNDPVPLDLLSRGATPRKRWTAYGEIEEFSAEKSGLSPELSSLLSDDSRICDAIAELKRRSVVTESEQMYTADEEVASQLRASLSVESRTFWKYQALIATYRAFPWKYLESLTPNTPLFLTRLTHTFRTLSNNFLTLTPPTITDLAQTLLEASRFLNIHWKHFAIY</sequence>
<dbReference type="AlphaFoldDB" id="A0A2W1HYR5"/>
<accession>A0A2W1HYR5</accession>
<reference evidence="2" key="2">
    <citation type="submission" date="2021-05" db="EMBL/GenBank/DDBJ databases">
        <authorList>
            <person name="Moolhuijzen P.M."/>
            <person name="Moffat C.S."/>
        </authorList>
    </citation>
    <scope>NUCLEOTIDE SEQUENCE</scope>
    <source>
        <strain evidence="2">86-124</strain>
    </source>
</reference>
<name>A0A2W1HYR5_9PLEO</name>
<reference evidence="2" key="3">
    <citation type="journal article" date="2022" name="bioRxiv">
        <title>A global pangenome for the wheat fungal pathogen Pyrenophora tritici-repentis and prediction of effector protein structural homology.</title>
        <authorList>
            <person name="Moolhuijzen P."/>
            <person name="See P.T."/>
            <person name="Shi G."/>
            <person name="Powell H.R."/>
            <person name="Cockram J."/>
            <person name="Jorgensen L.N."/>
            <person name="Benslimane H."/>
            <person name="Strelkov S.E."/>
            <person name="Turner J."/>
            <person name="Liu Z."/>
            <person name="Moffat C.S."/>
        </authorList>
    </citation>
    <scope>NUCLEOTIDE SEQUENCE</scope>
    <source>
        <strain evidence="2">86-124</strain>
    </source>
</reference>
<organism evidence="1 3">
    <name type="scientific">Pyrenophora tritici-repentis</name>
    <dbReference type="NCBI Taxonomy" id="45151"/>
    <lineage>
        <taxon>Eukaryota</taxon>
        <taxon>Fungi</taxon>
        <taxon>Dikarya</taxon>
        <taxon>Ascomycota</taxon>
        <taxon>Pezizomycotina</taxon>
        <taxon>Dothideomycetes</taxon>
        <taxon>Pleosporomycetidae</taxon>
        <taxon>Pleosporales</taxon>
        <taxon>Pleosporineae</taxon>
        <taxon>Pleosporaceae</taxon>
        <taxon>Pyrenophora</taxon>
    </lineage>
</organism>
<proteinExistence type="predicted"/>
<dbReference type="EMBL" id="NRDI02000009">
    <property type="protein sequence ID" value="KAI1513380.1"/>
    <property type="molecule type" value="Genomic_DNA"/>
</dbReference>
<keyword evidence="4" id="KW-1185">Reference proteome</keyword>
<reference evidence="1 3" key="1">
    <citation type="journal article" date="2018" name="BMC Genomics">
        <title>Comparative genomics of the wheat fungal pathogen Pyrenophora tritici-repentis reveals chromosomal variations and genome plasticity.</title>
        <authorList>
            <person name="Moolhuijzen P."/>
            <person name="See P.T."/>
            <person name="Hane J.K."/>
            <person name="Shi G."/>
            <person name="Liu Z."/>
            <person name="Oliver R.P."/>
            <person name="Moffat C.S."/>
        </authorList>
    </citation>
    <scope>NUCLEOTIDE SEQUENCE [LARGE SCALE GENOMIC DNA]</scope>
    <source>
        <strain evidence="1">M4</strain>
    </source>
</reference>
<gene>
    <name evidence="2" type="ORF">Ptr86124_007282</name>
    <name evidence="1" type="ORF">PtrM4_016730</name>
</gene>
<evidence type="ECO:0000313" key="4">
    <source>
        <dbReference type="Proteomes" id="UP000249757"/>
    </source>
</evidence>
<dbReference type="OrthoDB" id="3793644at2759"/>
<evidence type="ECO:0000313" key="1">
    <source>
        <dbReference type="EMBL" id="KAF7577433.1"/>
    </source>
</evidence>
<protein>
    <submittedName>
        <fullName evidence="1">Uncharacterized protein</fullName>
    </submittedName>
</protein>
<comment type="caution">
    <text evidence="1">The sequence shown here is derived from an EMBL/GenBank/DDBJ whole genome shotgun (WGS) entry which is preliminary data.</text>
</comment>